<proteinExistence type="predicted"/>
<evidence type="ECO:0000259" key="7">
    <source>
        <dbReference type="PROSITE" id="PS51644"/>
    </source>
</evidence>
<dbReference type="Gene3D" id="3.30.420.610">
    <property type="entry name" value="LOTUS domain-like"/>
    <property type="match status" value="1"/>
</dbReference>
<dbReference type="Pfam" id="PF12872">
    <property type="entry name" value="OST-HTH"/>
    <property type="match status" value="1"/>
</dbReference>
<dbReference type="STRING" id="62324.A0A4Y0BP09"/>
<evidence type="ECO:0000256" key="4">
    <source>
        <dbReference type="ARBA" id="ARBA00022871"/>
    </source>
</evidence>
<dbReference type="SMART" id="SM00333">
    <property type="entry name" value="TUDOR"/>
    <property type="match status" value="1"/>
</dbReference>
<keyword evidence="4" id="KW-0744">Spermatogenesis</keyword>
<keyword evidence="2" id="KW-0963">Cytoplasm</keyword>
<feature type="region of interest" description="Disordered" evidence="5">
    <location>
        <begin position="164"/>
        <end position="200"/>
    </location>
</feature>
<dbReference type="AlphaFoldDB" id="A0A4Y0BP09"/>
<dbReference type="Gene3D" id="2.40.50.90">
    <property type="match status" value="1"/>
</dbReference>
<comment type="subcellular location">
    <subcellularLocation>
        <location evidence="1">Cytoplasm</location>
    </subcellularLocation>
</comment>
<evidence type="ECO:0000256" key="2">
    <source>
        <dbReference type="ARBA" id="ARBA00022490"/>
    </source>
</evidence>
<dbReference type="EnsemblMetazoa" id="AFUN021648-RA">
    <property type="protein sequence ID" value="AFUN021648-PA"/>
    <property type="gene ID" value="AFUN021648"/>
</dbReference>
<dbReference type="VEuPathDB" id="VectorBase:AFUN021648"/>
<dbReference type="Pfam" id="PF00567">
    <property type="entry name" value="TUDOR"/>
    <property type="match status" value="1"/>
</dbReference>
<feature type="compositionally biased region" description="Basic and acidic residues" evidence="5">
    <location>
        <begin position="164"/>
        <end position="178"/>
    </location>
</feature>
<dbReference type="GO" id="GO:0005737">
    <property type="term" value="C:cytoplasm"/>
    <property type="evidence" value="ECO:0007669"/>
    <property type="project" value="UniProtKB-SubCell"/>
</dbReference>
<evidence type="ECO:0008006" key="9">
    <source>
        <dbReference type="Google" id="ProtNLM"/>
    </source>
</evidence>
<sequence length="455" mass="52049">MDELKTMIRALAISNAANGITVAQLSKDFKNLEGCAIPYSSLGFQSLDGMLRSMTDAIRVSGYGPTAVVQPLSNEKSQHVREMVKMSKPVKKKPSLHNRTPYANFGNNFYYDRYSSHIDDSFENGYNDETANSKAFYTKETNNNTLPQHLHNDKRVIRDDIDKEKLPKSTEIPTHKSVEISPDTKNQREKTPDETTNPLAEEYKQTNRAISTAIIEQHVKKMNGSLPMSNVTVPVEAMTIKEKIMEEALTTHMKPKESIQVVVTSVLNPRHIFVHLFKHTEKLLRLAPYIDNMYSAKMTEYHWLIPEGMAEVGLYCAAKYHGRWYRAQVMGPVNYQRALLMYIDYGYLRYVPLKEVRFLTRELAAIPRQAIRVGLKYLKPSNGTWSKECCEQLAHMVHRKTFQMHDIDMDVKENMLNVVLTDSATSSVDSHVHDTDEGNVNRQLALRDDIAWSTD</sequence>
<dbReference type="InterPro" id="IPR035437">
    <property type="entry name" value="SNase_OB-fold_sf"/>
</dbReference>
<evidence type="ECO:0000256" key="3">
    <source>
        <dbReference type="ARBA" id="ARBA00022737"/>
    </source>
</evidence>
<dbReference type="VEuPathDB" id="VectorBase:AFUN2_002476"/>
<dbReference type="Gene3D" id="2.30.30.140">
    <property type="match status" value="1"/>
</dbReference>
<evidence type="ECO:0000313" key="8">
    <source>
        <dbReference type="EnsemblMetazoa" id="AFUN021648-PA"/>
    </source>
</evidence>
<dbReference type="InterPro" id="IPR041966">
    <property type="entry name" value="LOTUS-like"/>
</dbReference>
<dbReference type="PANTHER" id="PTHR16442">
    <property type="entry name" value="RING FINGER PROTEIN 17"/>
    <property type="match status" value="1"/>
</dbReference>
<reference evidence="8" key="1">
    <citation type="submission" date="2020-05" db="UniProtKB">
        <authorList>
            <consortium name="EnsemblMetazoa"/>
        </authorList>
    </citation>
    <scope>IDENTIFICATION</scope>
    <source>
        <strain evidence="8">FUMOZ</strain>
    </source>
</reference>
<keyword evidence="4" id="KW-0221">Differentiation</keyword>
<dbReference type="GO" id="GO:0007283">
    <property type="term" value="P:spermatogenesis"/>
    <property type="evidence" value="ECO:0007669"/>
    <property type="project" value="UniProtKB-KW"/>
</dbReference>
<feature type="domain" description="Tudor" evidence="6">
    <location>
        <begin position="309"/>
        <end position="366"/>
    </location>
</feature>
<protein>
    <recommendedName>
        <fullName evidence="9">HTH OST-type domain-containing protein</fullName>
    </recommendedName>
</protein>
<dbReference type="GO" id="GO:0030154">
    <property type="term" value="P:cell differentiation"/>
    <property type="evidence" value="ECO:0007669"/>
    <property type="project" value="UniProtKB-ARBA"/>
</dbReference>
<dbReference type="SUPFAM" id="SSF63748">
    <property type="entry name" value="Tudor/PWWP/MBT"/>
    <property type="match status" value="1"/>
</dbReference>
<dbReference type="CDD" id="cd09972">
    <property type="entry name" value="LOTUS_TDRD_OSKAR"/>
    <property type="match status" value="1"/>
</dbReference>
<dbReference type="PROSITE" id="PS51644">
    <property type="entry name" value="HTH_OST"/>
    <property type="match status" value="1"/>
</dbReference>
<evidence type="ECO:0000256" key="1">
    <source>
        <dbReference type="ARBA" id="ARBA00004496"/>
    </source>
</evidence>
<name>A0A4Y0BP09_ANOFN</name>
<evidence type="ECO:0000256" key="5">
    <source>
        <dbReference type="SAM" id="MobiDB-lite"/>
    </source>
</evidence>
<dbReference type="InterPro" id="IPR002999">
    <property type="entry name" value="Tudor"/>
</dbReference>
<evidence type="ECO:0000259" key="6">
    <source>
        <dbReference type="PROSITE" id="PS50304"/>
    </source>
</evidence>
<organism evidence="8">
    <name type="scientific">Anopheles funestus</name>
    <name type="common">African malaria mosquito</name>
    <dbReference type="NCBI Taxonomy" id="62324"/>
    <lineage>
        <taxon>Eukaryota</taxon>
        <taxon>Metazoa</taxon>
        <taxon>Ecdysozoa</taxon>
        <taxon>Arthropoda</taxon>
        <taxon>Hexapoda</taxon>
        <taxon>Insecta</taxon>
        <taxon>Pterygota</taxon>
        <taxon>Neoptera</taxon>
        <taxon>Endopterygota</taxon>
        <taxon>Diptera</taxon>
        <taxon>Nematocera</taxon>
        <taxon>Culicoidea</taxon>
        <taxon>Culicidae</taxon>
        <taxon>Anophelinae</taxon>
        <taxon>Anopheles</taxon>
    </lineage>
</organism>
<dbReference type="InterPro" id="IPR025605">
    <property type="entry name" value="OST-HTH/LOTUS_dom"/>
</dbReference>
<accession>A0A4Y0BP09</accession>
<feature type="domain" description="HTH OST-type" evidence="7">
    <location>
        <begin position="1"/>
        <end position="74"/>
    </location>
</feature>
<dbReference type="PROSITE" id="PS50304">
    <property type="entry name" value="TUDOR"/>
    <property type="match status" value="1"/>
</dbReference>
<dbReference type="PANTHER" id="PTHR16442:SF1">
    <property type="entry name" value="RING FINGER PROTEIN 17"/>
    <property type="match status" value="1"/>
</dbReference>
<keyword evidence="3" id="KW-0677">Repeat</keyword>